<dbReference type="PANTHER" id="PTHR13528">
    <property type="entry name" value="39S RIBOSOMAL PROTEIN L28, MITOCHONDRIAL"/>
    <property type="match status" value="1"/>
</dbReference>
<organism evidence="6 7">
    <name type="scientific">Paramuricea clavata</name>
    <name type="common">Red gorgonian</name>
    <name type="synonym">Violescent sea-whip</name>
    <dbReference type="NCBI Taxonomy" id="317549"/>
    <lineage>
        <taxon>Eukaryota</taxon>
        <taxon>Metazoa</taxon>
        <taxon>Cnidaria</taxon>
        <taxon>Anthozoa</taxon>
        <taxon>Octocorallia</taxon>
        <taxon>Malacalcyonacea</taxon>
        <taxon>Plexauridae</taxon>
        <taxon>Paramuricea</taxon>
    </lineage>
</organism>
<dbReference type="EMBL" id="CACRXK020002787">
    <property type="protein sequence ID" value="CAB3996048.1"/>
    <property type="molecule type" value="Genomic_DNA"/>
</dbReference>
<protein>
    <recommendedName>
        <fullName evidence="4">Large ribosomal subunit protein bL28m</fullName>
    </recommendedName>
    <alternativeName>
        <fullName evidence="5">39S ribosomal protein L28, mitochondrial</fullName>
    </alternativeName>
</protein>
<evidence type="ECO:0000256" key="1">
    <source>
        <dbReference type="ARBA" id="ARBA00008760"/>
    </source>
</evidence>
<dbReference type="OrthoDB" id="361870at2759"/>
<gene>
    <name evidence="6" type="ORF">PACLA_8A019738</name>
</gene>
<keyword evidence="7" id="KW-1185">Reference proteome</keyword>
<dbReference type="FunFam" id="2.30.170.40:FF:000003">
    <property type="entry name" value="54S ribosomal protein L24"/>
    <property type="match status" value="1"/>
</dbReference>
<dbReference type="GO" id="GO:0005762">
    <property type="term" value="C:mitochondrial large ribosomal subunit"/>
    <property type="evidence" value="ECO:0007669"/>
    <property type="project" value="TreeGrafter"/>
</dbReference>
<comment type="similarity">
    <text evidence="1">Belongs to the bacterial ribosomal protein bL28 family.</text>
</comment>
<proteinExistence type="inferred from homology"/>
<evidence type="ECO:0000256" key="4">
    <source>
        <dbReference type="ARBA" id="ARBA00035269"/>
    </source>
</evidence>
<dbReference type="AlphaFoldDB" id="A0A6S7GVK4"/>
<evidence type="ECO:0000256" key="2">
    <source>
        <dbReference type="ARBA" id="ARBA00022980"/>
    </source>
</evidence>
<keyword evidence="3" id="KW-0687">Ribonucleoprotein</keyword>
<evidence type="ECO:0000313" key="7">
    <source>
        <dbReference type="Proteomes" id="UP001152795"/>
    </source>
</evidence>
<dbReference type="Gene3D" id="2.30.170.40">
    <property type="entry name" value="Ribosomal protein L28/L24"/>
    <property type="match status" value="1"/>
</dbReference>
<evidence type="ECO:0000256" key="3">
    <source>
        <dbReference type="ARBA" id="ARBA00023274"/>
    </source>
</evidence>
<comment type="caution">
    <text evidence="6">The sequence shown here is derived from an EMBL/GenBank/DDBJ whole genome shotgun (WGS) entry which is preliminary data.</text>
</comment>
<evidence type="ECO:0000313" key="6">
    <source>
        <dbReference type="EMBL" id="CAB3996048.1"/>
    </source>
</evidence>
<evidence type="ECO:0000256" key="5">
    <source>
        <dbReference type="ARBA" id="ARBA00035538"/>
    </source>
</evidence>
<dbReference type="InterPro" id="IPR034704">
    <property type="entry name" value="Ribosomal_bL28/bL31-like_sf"/>
</dbReference>
<reference evidence="6" key="1">
    <citation type="submission" date="2020-04" db="EMBL/GenBank/DDBJ databases">
        <authorList>
            <person name="Alioto T."/>
            <person name="Alioto T."/>
            <person name="Gomez Garrido J."/>
        </authorList>
    </citation>
    <scope>NUCLEOTIDE SEQUENCE</scope>
    <source>
        <strain evidence="6">A484AB</strain>
    </source>
</reference>
<accession>A0A6S7GVK4</accession>
<name>A0A6S7GVK4_PARCT</name>
<dbReference type="PANTHER" id="PTHR13528:SF2">
    <property type="entry name" value="LARGE RIBOSOMAL SUBUNIT PROTEIN BL28M"/>
    <property type="match status" value="1"/>
</dbReference>
<sequence>MVFLNFRCILYSKVLPPRAHKGIYDGKGLMFGYKPTFSEKKTKKVWKPNVQRKTYYSEILEEKLKYEMTTSAMRSIDRAGGFDNYILKTSDKRLGTKAATELKKRLLTVIEMKERGENIEDIRKKLAPPPKISKHQHVPKKYTNRFYFEWKGRKHVIYC</sequence>
<dbReference type="InterPro" id="IPR037147">
    <property type="entry name" value="Ribosomal_bL28_sf"/>
</dbReference>
<dbReference type="Proteomes" id="UP001152795">
    <property type="component" value="Unassembled WGS sequence"/>
</dbReference>
<dbReference type="SUPFAM" id="SSF143800">
    <property type="entry name" value="L28p-like"/>
    <property type="match status" value="1"/>
</dbReference>
<keyword evidence="2" id="KW-0689">Ribosomal protein</keyword>
<dbReference type="Pfam" id="PF00830">
    <property type="entry name" value="Ribosomal_L28"/>
    <property type="match status" value="1"/>
</dbReference>
<dbReference type="InterPro" id="IPR026569">
    <property type="entry name" value="Ribosomal_bL28"/>
</dbReference>
<dbReference type="GO" id="GO:0003735">
    <property type="term" value="F:structural constituent of ribosome"/>
    <property type="evidence" value="ECO:0007669"/>
    <property type="project" value="InterPro"/>
</dbReference>